<dbReference type="RefSeq" id="WP_289840751.1">
    <property type="nucleotide sequence ID" value="NZ_CATKSH010000003.1"/>
</dbReference>
<dbReference type="Pfam" id="PF12710">
    <property type="entry name" value="HAD"/>
    <property type="match status" value="1"/>
</dbReference>
<evidence type="ECO:0000313" key="16">
    <source>
        <dbReference type="Proteomes" id="UP001176960"/>
    </source>
</evidence>
<comment type="pathway">
    <text evidence="2">Amino-acid biosynthesis; L-serine biosynthesis; L-serine from 3-phospho-D-glycerate: step 3/3.</text>
</comment>
<evidence type="ECO:0000256" key="2">
    <source>
        <dbReference type="ARBA" id="ARBA00005135"/>
    </source>
</evidence>
<keyword evidence="16" id="KW-1185">Reference proteome</keyword>
<dbReference type="GO" id="GO:0005737">
    <property type="term" value="C:cytoplasm"/>
    <property type="evidence" value="ECO:0007669"/>
    <property type="project" value="TreeGrafter"/>
</dbReference>
<keyword evidence="8 15" id="KW-0378">Hydrolase</keyword>
<evidence type="ECO:0000256" key="14">
    <source>
        <dbReference type="PIRSR" id="PIRSR604469-1"/>
    </source>
</evidence>
<dbReference type="NCBIfam" id="TIGR01488">
    <property type="entry name" value="HAD-SF-IB"/>
    <property type="match status" value="1"/>
</dbReference>
<keyword evidence="9" id="KW-0460">Magnesium</keyword>
<dbReference type="AlphaFoldDB" id="A0AA35VAT5"/>
<evidence type="ECO:0000256" key="8">
    <source>
        <dbReference type="ARBA" id="ARBA00022801"/>
    </source>
</evidence>
<protein>
    <recommendedName>
        <fullName evidence="5">Phosphoserine phosphatase</fullName>
        <ecNumber evidence="4">3.1.3.3</ecNumber>
    </recommendedName>
    <alternativeName>
        <fullName evidence="11">O-phosphoserine phosphohydrolase</fullName>
    </alternativeName>
</protein>
<dbReference type="EMBL" id="CATKSH010000003">
    <property type="protein sequence ID" value="CAI9120018.1"/>
    <property type="molecule type" value="Genomic_DNA"/>
</dbReference>
<evidence type="ECO:0000256" key="1">
    <source>
        <dbReference type="ARBA" id="ARBA00001946"/>
    </source>
</evidence>
<organism evidence="15 16">
    <name type="scientific">Brytella acorum</name>
    <dbReference type="NCBI Taxonomy" id="2959299"/>
    <lineage>
        <taxon>Bacteria</taxon>
        <taxon>Pseudomonadati</taxon>
        <taxon>Pseudomonadota</taxon>
        <taxon>Alphaproteobacteria</taxon>
        <taxon>Acetobacterales</taxon>
        <taxon>Acetobacteraceae</taxon>
        <taxon>Brytella</taxon>
    </lineage>
</organism>
<evidence type="ECO:0000313" key="15">
    <source>
        <dbReference type="EMBL" id="CAI9120018.1"/>
    </source>
</evidence>
<evidence type="ECO:0000256" key="10">
    <source>
        <dbReference type="ARBA" id="ARBA00023299"/>
    </source>
</evidence>
<dbReference type="InterPro" id="IPR023214">
    <property type="entry name" value="HAD_sf"/>
</dbReference>
<comment type="similarity">
    <text evidence="3">Belongs to the HAD-like hydrolase superfamily. SerB family.</text>
</comment>
<dbReference type="PANTHER" id="PTHR43344">
    <property type="entry name" value="PHOSPHOSERINE PHOSPHATASE"/>
    <property type="match status" value="1"/>
</dbReference>
<keyword evidence="6" id="KW-0028">Amino-acid biosynthesis</keyword>
<dbReference type="Gene3D" id="3.40.50.1000">
    <property type="entry name" value="HAD superfamily/HAD-like"/>
    <property type="match status" value="1"/>
</dbReference>
<accession>A0AA35VAT5</accession>
<sequence>MSFPYALTLVADRTATTLTHEVIDIACHMLKGGAPVVLSPGEAVDIPCPGPVPGAPTAATLRTIFARHKVDALLVKTRGRRKAVLVADMDSTIIANETLDDIAAHLGVGEEVRLITEASMNGEIDFESALRARVALLEGKPAAVLHEVLGEIVIREDAATLVRTMKAHRARTALVSGGFTFFTDHVAGICGFDENHGNVLEIRDGILTGRLAADVLGPESKLHHLENIAEERGVKLGATLTTGDGANDLPMLQAAGLGIAYHGKPIVREAVSRQVNFAGLRSLLFAQGYPASDFVS</sequence>
<dbReference type="GO" id="GO:0000287">
    <property type="term" value="F:magnesium ion binding"/>
    <property type="evidence" value="ECO:0007669"/>
    <property type="project" value="TreeGrafter"/>
</dbReference>
<comment type="catalytic activity">
    <reaction evidence="13">
        <text>O-phospho-D-serine + H2O = D-serine + phosphate</text>
        <dbReference type="Rhea" id="RHEA:24873"/>
        <dbReference type="ChEBI" id="CHEBI:15377"/>
        <dbReference type="ChEBI" id="CHEBI:35247"/>
        <dbReference type="ChEBI" id="CHEBI:43474"/>
        <dbReference type="ChEBI" id="CHEBI:58680"/>
        <dbReference type="EC" id="3.1.3.3"/>
    </reaction>
</comment>
<dbReference type="SUPFAM" id="SSF56784">
    <property type="entry name" value="HAD-like"/>
    <property type="match status" value="1"/>
</dbReference>
<dbReference type="InterPro" id="IPR004469">
    <property type="entry name" value="PSP"/>
</dbReference>
<dbReference type="GO" id="GO:0036424">
    <property type="term" value="F:L-phosphoserine phosphatase activity"/>
    <property type="evidence" value="ECO:0007669"/>
    <property type="project" value="InterPro"/>
</dbReference>
<evidence type="ECO:0000256" key="11">
    <source>
        <dbReference type="ARBA" id="ARBA00031693"/>
    </source>
</evidence>
<evidence type="ECO:0000256" key="7">
    <source>
        <dbReference type="ARBA" id="ARBA00022723"/>
    </source>
</evidence>
<dbReference type="SFLD" id="SFLDG01136">
    <property type="entry name" value="C1.6:_Phosphoserine_Phosphatas"/>
    <property type="match status" value="1"/>
</dbReference>
<reference evidence="15" key="1">
    <citation type="submission" date="2023-03" db="EMBL/GenBank/DDBJ databases">
        <authorList>
            <person name="Cleenwerck I."/>
        </authorList>
    </citation>
    <scope>NUCLEOTIDE SEQUENCE</scope>
    <source>
        <strain evidence="15">LMG 32879</strain>
    </source>
</reference>
<name>A0AA35VAT5_9PROT</name>
<evidence type="ECO:0000256" key="9">
    <source>
        <dbReference type="ARBA" id="ARBA00022842"/>
    </source>
</evidence>
<proteinExistence type="inferred from homology"/>
<dbReference type="PANTHER" id="PTHR43344:SF2">
    <property type="entry name" value="PHOSPHOSERINE PHOSPHATASE"/>
    <property type="match status" value="1"/>
</dbReference>
<dbReference type="Proteomes" id="UP001176960">
    <property type="component" value="Unassembled WGS sequence"/>
</dbReference>
<evidence type="ECO:0000256" key="4">
    <source>
        <dbReference type="ARBA" id="ARBA00012640"/>
    </source>
</evidence>
<comment type="caution">
    <text evidence="15">The sequence shown here is derived from an EMBL/GenBank/DDBJ whole genome shotgun (WGS) entry which is preliminary data.</text>
</comment>
<gene>
    <name evidence="15" type="primary">serB</name>
    <name evidence="15" type="ORF">LMG32879_000846</name>
</gene>
<evidence type="ECO:0000256" key="12">
    <source>
        <dbReference type="ARBA" id="ARBA00048138"/>
    </source>
</evidence>
<keyword evidence="7" id="KW-0479">Metal-binding</keyword>
<feature type="active site" description="Nucleophile" evidence="14">
    <location>
        <position position="88"/>
    </location>
</feature>
<dbReference type="SFLD" id="SFLDG01137">
    <property type="entry name" value="C1.6.1:_Phosphoserine_Phosphat"/>
    <property type="match status" value="1"/>
</dbReference>
<dbReference type="EC" id="3.1.3.3" evidence="4"/>
<evidence type="ECO:0000256" key="13">
    <source>
        <dbReference type="ARBA" id="ARBA00048523"/>
    </source>
</evidence>
<dbReference type="InterPro" id="IPR050582">
    <property type="entry name" value="HAD-like_SerB"/>
</dbReference>
<dbReference type="SFLD" id="SFLDS00003">
    <property type="entry name" value="Haloacid_Dehalogenase"/>
    <property type="match status" value="1"/>
</dbReference>
<evidence type="ECO:0000256" key="5">
    <source>
        <dbReference type="ARBA" id="ARBA00015196"/>
    </source>
</evidence>
<comment type="catalytic activity">
    <reaction evidence="12">
        <text>O-phospho-L-serine + H2O = L-serine + phosphate</text>
        <dbReference type="Rhea" id="RHEA:21208"/>
        <dbReference type="ChEBI" id="CHEBI:15377"/>
        <dbReference type="ChEBI" id="CHEBI:33384"/>
        <dbReference type="ChEBI" id="CHEBI:43474"/>
        <dbReference type="ChEBI" id="CHEBI:57524"/>
        <dbReference type="EC" id="3.1.3.3"/>
    </reaction>
</comment>
<dbReference type="NCBIfam" id="TIGR00338">
    <property type="entry name" value="serB"/>
    <property type="match status" value="1"/>
</dbReference>
<comment type="cofactor">
    <cofactor evidence="1">
        <name>Mg(2+)</name>
        <dbReference type="ChEBI" id="CHEBI:18420"/>
    </cofactor>
</comment>
<keyword evidence="10" id="KW-0718">Serine biosynthesis</keyword>
<evidence type="ECO:0000256" key="3">
    <source>
        <dbReference type="ARBA" id="ARBA00009184"/>
    </source>
</evidence>
<feature type="active site" description="Proton donor" evidence="14">
    <location>
        <position position="90"/>
    </location>
</feature>
<evidence type="ECO:0000256" key="6">
    <source>
        <dbReference type="ARBA" id="ARBA00022605"/>
    </source>
</evidence>
<dbReference type="GO" id="GO:0006564">
    <property type="term" value="P:L-serine biosynthetic process"/>
    <property type="evidence" value="ECO:0007669"/>
    <property type="project" value="UniProtKB-KW"/>
</dbReference>
<dbReference type="SFLD" id="SFLDF00029">
    <property type="entry name" value="phosphoserine_phosphatase"/>
    <property type="match status" value="1"/>
</dbReference>
<dbReference type="InterPro" id="IPR036412">
    <property type="entry name" value="HAD-like_sf"/>
</dbReference>